<keyword evidence="3" id="KW-1185">Reference proteome</keyword>
<comment type="caution">
    <text evidence="2">The sequence shown here is derived from an EMBL/GenBank/DDBJ whole genome shotgun (WGS) entry which is preliminary data.</text>
</comment>
<sequence>MAKHHFTGATTKAESALRTSPKKKNVVITSSASLWLSFCSTFLPNLLVIVVAVAAVYFEFTTSDSYVHSPALLSLLKRSFIFWACLAARTQLTDFVTPPEVSRRPPSIRKETSRHVRALFAAIAANLLGSAIIRPVFGATPQFEDTIRLVVPIYFLVEIVVDGLQFPMPLLKTIIGLSVSWLKAIMIPKLVMEWQSSTNAHPLGFLAISTANLYASGLVLRYLKNYARTNRVLDLSMSGIGSILQIVGTSGAIGVVAYVANHFMLHEERVLEARVLYFCVAWFALHKYWKKAVGELLVSMFTLPTKSKTL</sequence>
<accession>A0A3M6VQV0</accession>
<evidence type="ECO:0000313" key="3">
    <source>
        <dbReference type="Proteomes" id="UP000282087"/>
    </source>
</evidence>
<name>A0A3M6VQV0_9STRA</name>
<dbReference type="STRING" id="542832.A0A3M6VQV0"/>
<protein>
    <submittedName>
        <fullName evidence="2">Uncharacterized protein</fullName>
    </submittedName>
</protein>
<keyword evidence="1" id="KW-1133">Transmembrane helix</keyword>
<feature type="transmembrane region" description="Helical" evidence="1">
    <location>
        <begin position="235"/>
        <end position="259"/>
    </location>
</feature>
<feature type="transmembrane region" description="Helical" evidence="1">
    <location>
        <begin position="118"/>
        <end position="137"/>
    </location>
</feature>
<evidence type="ECO:0000256" key="1">
    <source>
        <dbReference type="SAM" id="Phobius"/>
    </source>
</evidence>
<organism evidence="2 3">
    <name type="scientific">Peronospora effusa</name>
    <dbReference type="NCBI Taxonomy" id="542832"/>
    <lineage>
        <taxon>Eukaryota</taxon>
        <taxon>Sar</taxon>
        <taxon>Stramenopiles</taxon>
        <taxon>Oomycota</taxon>
        <taxon>Peronosporomycetes</taxon>
        <taxon>Peronosporales</taxon>
        <taxon>Peronosporaceae</taxon>
        <taxon>Peronospora</taxon>
    </lineage>
</organism>
<dbReference type="Proteomes" id="UP000282087">
    <property type="component" value="Unassembled WGS sequence"/>
</dbReference>
<evidence type="ECO:0000313" key="2">
    <source>
        <dbReference type="EMBL" id="RMX67946.1"/>
    </source>
</evidence>
<reference evidence="2 3" key="1">
    <citation type="submission" date="2018-06" db="EMBL/GenBank/DDBJ databases">
        <title>Comparative genomics of downy mildews reveals potential adaptations to biotrophy.</title>
        <authorList>
            <person name="Fletcher K."/>
            <person name="Klosterman S.J."/>
            <person name="Derevnina L."/>
            <person name="Martin F."/>
            <person name="Koike S."/>
            <person name="Reyes Chin-Wo S."/>
            <person name="Mou B."/>
            <person name="Michelmore R."/>
        </authorList>
    </citation>
    <scope>NUCLEOTIDE SEQUENCE [LARGE SCALE GENOMIC DNA]</scope>
    <source>
        <strain evidence="2 3">R14</strain>
    </source>
</reference>
<dbReference type="AlphaFoldDB" id="A0A3M6VQV0"/>
<feature type="transmembrane region" description="Helical" evidence="1">
    <location>
        <begin position="32"/>
        <end position="60"/>
    </location>
</feature>
<proteinExistence type="predicted"/>
<keyword evidence="1" id="KW-0812">Transmembrane</keyword>
<dbReference type="EMBL" id="QLLG01000155">
    <property type="protein sequence ID" value="RMX67946.1"/>
    <property type="molecule type" value="Genomic_DNA"/>
</dbReference>
<feature type="transmembrane region" description="Helical" evidence="1">
    <location>
        <begin position="203"/>
        <end position="223"/>
    </location>
</feature>
<gene>
    <name evidence="2" type="ORF">DD238_000507</name>
</gene>
<keyword evidence="1" id="KW-0472">Membrane</keyword>